<feature type="compositionally biased region" description="Basic residues" evidence="1">
    <location>
        <begin position="103"/>
        <end position="116"/>
    </location>
</feature>
<organism evidence="2 3">
    <name type="scientific">Haemonchus contortus</name>
    <name type="common">Barber pole worm</name>
    <dbReference type="NCBI Taxonomy" id="6289"/>
    <lineage>
        <taxon>Eukaryota</taxon>
        <taxon>Metazoa</taxon>
        <taxon>Ecdysozoa</taxon>
        <taxon>Nematoda</taxon>
        <taxon>Chromadorea</taxon>
        <taxon>Rhabditida</taxon>
        <taxon>Rhabditina</taxon>
        <taxon>Rhabditomorpha</taxon>
        <taxon>Strongyloidea</taxon>
        <taxon>Trichostrongylidae</taxon>
        <taxon>Haemonchus</taxon>
    </lineage>
</organism>
<dbReference type="Proteomes" id="UP000025227">
    <property type="component" value="Unplaced"/>
</dbReference>
<dbReference type="AlphaFoldDB" id="A0A7I4YNE4"/>
<reference evidence="3" key="1">
    <citation type="submission" date="2020-12" db="UniProtKB">
        <authorList>
            <consortium name="WormBaseParasite"/>
        </authorList>
    </citation>
    <scope>IDENTIFICATION</scope>
    <source>
        <strain evidence="3">MHco3</strain>
    </source>
</reference>
<feature type="compositionally biased region" description="Polar residues" evidence="1">
    <location>
        <begin position="33"/>
        <end position="43"/>
    </location>
</feature>
<sequence length="116" mass="12840">MDAIEVHQGPTLSLFLLLLTEHHHKKISESKKNSQTNSNQKCSRPQGVTDKYLESDLAVDGSVDQAVGTLINAVWMKWRVSFKTIGAPDTSKERASDSGKAHNASRQRVLARKSKP</sequence>
<evidence type="ECO:0000313" key="3">
    <source>
        <dbReference type="WBParaSite" id="HCON_00113800-00001"/>
    </source>
</evidence>
<dbReference type="WBParaSite" id="HCON_00113800-00001">
    <property type="protein sequence ID" value="HCON_00113800-00001"/>
    <property type="gene ID" value="HCON_00113800"/>
</dbReference>
<keyword evidence="2" id="KW-1185">Reference proteome</keyword>
<feature type="region of interest" description="Disordered" evidence="1">
    <location>
        <begin position="26"/>
        <end position="47"/>
    </location>
</feature>
<proteinExistence type="predicted"/>
<feature type="region of interest" description="Disordered" evidence="1">
    <location>
        <begin position="86"/>
        <end position="116"/>
    </location>
</feature>
<evidence type="ECO:0000313" key="2">
    <source>
        <dbReference type="Proteomes" id="UP000025227"/>
    </source>
</evidence>
<protein>
    <submittedName>
        <fullName evidence="3">Uncharacterized protein</fullName>
    </submittedName>
</protein>
<evidence type="ECO:0000256" key="1">
    <source>
        <dbReference type="SAM" id="MobiDB-lite"/>
    </source>
</evidence>
<name>A0A7I4YNE4_HAECO</name>
<accession>A0A7I4YNE4</accession>
<feature type="compositionally biased region" description="Basic and acidic residues" evidence="1">
    <location>
        <begin position="90"/>
        <end position="100"/>
    </location>
</feature>